<evidence type="ECO:0000313" key="2">
    <source>
        <dbReference type="Proteomes" id="UP001497535"/>
    </source>
</evidence>
<accession>A0ACB0YL78</accession>
<reference evidence="1" key="1">
    <citation type="submission" date="2023-11" db="EMBL/GenBank/DDBJ databases">
        <authorList>
            <person name="Poullet M."/>
        </authorList>
    </citation>
    <scope>NUCLEOTIDE SEQUENCE</scope>
    <source>
        <strain evidence="1">E1834</strain>
    </source>
</reference>
<sequence length="117" mass="13706">MSSESDAYTKFDSLSNSKLVELRKRHQHLQEIRENDGGTKTNIDVRSLQQAIDSVEQTMEEFLPSLLSQAKLLWDKSQWSLIEKLFRRSAEFCSGNDIWKLNLAHVLFMQEKFKEAR</sequence>
<keyword evidence="2" id="KW-1185">Reference proteome</keyword>
<protein>
    <submittedName>
        <fullName evidence="1">Uncharacterized protein</fullName>
    </submittedName>
</protein>
<name>A0ACB0YL78_MELEN</name>
<organism evidence="1 2">
    <name type="scientific">Meloidogyne enterolobii</name>
    <name type="common">Root-knot nematode worm</name>
    <name type="synonym">Meloidogyne mayaguensis</name>
    <dbReference type="NCBI Taxonomy" id="390850"/>
    <lineage>
        <taxon>Eukaryota</taxon>
        <taxon>Metazoa</taxon>
        <taxon>Ecdysozoa</taxon>
        <taxon>Nematoda</taxon>
        <taxon>Chromadorea</taxon>
        <taxon>Rhabditida</taxon>
        <taxon>Tylenchina</taxon>
        <taxon>Tylenchomorpha</taxon>
        <taxon>Tylenchoidea</taxon>
        <taxon>Meloidogynidae</taxon>
        <taxon>Meloidogyninae</taxon>
        <taxon>Meloidogyne</taxon>
    </lineage>
</organism>
<gene>
    <name evidence="1" type="ORF">MENTE1834_LOCUS13711</name>
</gene>
<proteinExistence type="predicted"/>
<evidence type="ECO:0000313" key="1">
    <source>
        <dbReference type="EMBL" id="CAK5051813.1"/>
    </source>
</evidence>
<dbReference type="Proteomes" id="UP001497535">
    <property type="component" value="Unassembled WGS sequence"/>
</dbReference>
<dbReference type="EMBL" id="CAVMJV010000014">
    <property type="protein sequence ID" value="CAK5051813.1"/>
    <property type="molecule type" value="Genomic_DNA"/>
</dbReference>
<comment type="caution">
    <text evidence="1">The sequence shown here is derived from an EMBL/GenBank/DDBJ whole genome shotgun (WGS) entry which is preliminary data.</text>
</comment>